<accession>A0A6N6MA07</accession>
<sequence>MLFSVFEKTESDYNCGRFKDFNDYTVTTTGNTLHNINEALQFSAIHEGVHYGYILALLKVIKN</sequence>
<dbReference type="AlphaFoldDB" id="A0A6N6MA07"/>
<comment type="caution">
    <text evidence="1">The sequence shown here is derived from an EMBL/GenBank/DDBJ whole genome shotgun (WGS) entry which is preliminary data.</text>
</comment>
<gene>
    <name evidence="1" type="ORF">F6U93_11235</name>
</gene>
<reference evidence="1 2" key="1">
    <citation type="submission" date="2019-09" db="EMBL/GenBank/DDBJ databases">
        <authorList>
            <person name="Cao W.R."/>
        </authorList>
    </citation>
    <scope>NUCLEOTIDE SEQUENCE [LARGE SCALE GENOMIC DNA]</scope>
    <source>
        <strain evidence="1 2">B1N29</strain>
    </source>
</reference>
<organism evidence="1 2">
    <name type="scientific">Pseudotamlana haliotis</name>
    <dbReference type="NCBI Taxonomy" id="2614804"/>
    <lineage>
        <taxon>Bacteria</taxon>
        <taxon>Pseudomonadati</taxon>
        <taxon>Bacteroidota</taxon>
        <taxon>Flavobacteriia</taxon>
        <taxon>Flavobacteriales</taxon>
        <taxon>Flavobacteriaceae</taxon>
        <taxon>Pseudotamlana</taxon>
    </lineage>
</organism>
<dbReference type="RefSeq" id="WP_150939843.1">
    <property type="nucleotide sequence ID" value="NZ_WAAT01000048.1"/>
</dbReference>
<evidence type="ECO:0008006" key="3">
    <source>
        <dbReference type="Google" id="ProtNLM"/>
    </source>
</evidence>
<evidence type="ECO:0000313" key="2">
    <source>
        <dbReference type="Proteomes" id="UP000441333"/>
    </source>
</evidence>
<dbReference type="EMBL" id="WAAT01000048">
    <property type="protein sequence ID" value="KAB1067350.1"/>
    <property type="molecule type" value="Genomic_DNA"/>
</dbReference>
<name>A0A6N6MA07_9FLAO</name>
<protein>
    <recommendedName>
        <fullName evidence="3">DinB family protein</fullName>
    </recommendedName>
</protein>
<proteinExistence type="predicted"/>
<evidence type="ECO:0000313" key="1">
    <source>
        <dbReference type="EMBL" id="KAB1067350.1"/>
    </source>
</evidence>
<dbReference type="Proteomes" id="UP000441333">
    <property type="component" value="Unassembled WGS sequence"/>
</dbReference>
<keyword evidence="2" id="KW-1185">Reference proteome</keyword>